<dbReference type="Proteomes" id="UP000022272">
    <property type="component" value="Unassembled WGS sequence"/>
</dbReference>
<dbReference type="PATRIC" id="fig|1339280.3.peg.3598"/>
<protein>
    <submittedName>
        <fullName evidence="1">Uncharacterized protein</fullName>
    </submittedName>
</protein>
<dbReference type="EMBL" id="JGDM01000082">
    <property type="protein sequence ID" value="EXZ43081.1"/>
    <property type="molecule type" value="Genomic_DNA"/>
</dbReference>
<sequence length="40" mass="4625">MIAVSELFNKCFHKTLCICLNDAKIRIIGERRKSPSGKFR</sequence>
<proteinExistence type="predicted"/>
<accession>A0A016BRC0</accession>
<gene>
    <name evidence="1" type="ORF">M076_3761</name>
</gene>
<comment type="caution">
    <text evidence="1">The sequence shown here is derived from an EMBL/GenBank/DDBJ whole genome shotgun (WGS) entry which is preliminary data.</text>
</comment>
<reference evidence="1 2" key="1">
    <citation type="submission" date="2014-02" db="EMBL/GenBank/DDBJ databases">
        <authorList>
            <person name="Sears C."/>
            <person name="Carroll K."/>
            <person name="Sack B.R."/>
            <person name="Qadri F."/>
            <person name="Myers L.L."/>
            <person name="Chung G.-T."/>
            <person name="Escheverria P."/>
            <person name="Fraser C.M."/>
            <person name="Sadzewicz L."/>
            <person name="Shefchek K.A."/>
            <person name="Tallon L."/>
            <person name="Das S.P."/>
            <person name="Daugherty S."/>
            <person name="Mongodin E.F."/>
        </authorList>
    </citation>
    <scope>NUCLEOTIDE SEQUENCE [LARGE SCALE GENOMIC DNA]</scope>
    <source>
        <strain evidence="1 2">2-F-2 #4</strain>
    </source>
</reference>
<dbReference type="AlphaFoldDB" id="A0A016BRC0"/>
<evidence type="ECO:0000313" key="1">
    <source>
        <dbReference type="EMBL" id="EXZ43081.1"/>
    </source>
</evidence>
<organism evidence="1 2">
    <name type="scientific">Bacteroides fragilis str. 2-F-2 #4</name>
    <dbReference type="NCBI Taxonomy" id="1339280"/>
    <lineage>
        <taxon>Bacteria</taxon>
        <taxon>Pseudomonadati</taxon>
        <taxon>Bacteroidota</taxon>
        <taxon>Bacteroidia</taxon>
        <taxon>Bacteroidales</taxon>
        <taxon>Bacteroidaceae</taxon>
        <taxon>Bacteroides</taxon>
    </lineage>
</organism>
<evidence type="ECO:0000313" key="2">
    <source>
        <dbReference type="Proteomes" id="UP000022272"/>
    </source>
</evidence>
<name>A0A016BRC0_BACFG</name>